<evidence type="ECO:0000256" key="6">
    <source>
        <dbReference type="ARBA" id="ARBA00023136"/>
    </source>
</evidence>
<feature type="signal peptide" evidence="8">
    <location>
        <begin position="1"/>
        <end position="24"/>
    </location>
</feature>
<evidence type="ECO:0000256" key="3">
    <source>
        <dbReference type="ARBA" id="ARBA00022614"/>
    </source>
</evidence>
<feature type="transmembrane region" description="Helical" evidence="7">
    <location>
        <begin position="437"/>
        <end position="461"/>
    </location>
</feature>
<evidence type="ECO:0000256" key="7">
    <source>
        <dbReference type="SAM" id="Phobius"/>
    </source>
</evidence>
<dbReference type="PANTHER" id="PTHR48004">
    <property type="entry name" value="OS01G0149700 PROTEIN"/>
    <property type="match status" value="1"/>
</dbReference>
<keyword evidence="5" id="KW-0677">Repeat</keyword>
<reference evidence="9 10" key="1">
    <citation type="submission" date="2020-08" db="EMBL/GenBank/DDBJ databases">
        <title>Plant Genome Project.</title>
        <authorList>
            <person name="Zhang R.-G."/>
        </authorList>
    </citation>
    <scope>NUCLEOTIDE SEQUENCE [LARGE SCALE GENOMIC DNA]</scope>
    <source>
        <tissue evidence="9">Rhizome</tissue>
    </source>
</reference>
<organism evidence="9 10">
    <name type="scientific">Zingiber officinale</name>
    <name type="common">Ginger</name>
    <name type="synonym">Amomum zingiber</name>
    <dbReference type="NCBI Taxonomy" id="94328"/>
    <lineage>
        <taxon>Eukaryota</taxon>
        <taxon>Viridiplantae</taxon>
        <taxon>Streptophyta</taxon>
        <taxon>Embryophyta</taxon>
        <taxon>Tracheophyta</taxon>
        <taxon>Spermatophyta</taxon>
        <taxon>Magnoliopsida</taxon>
        <taxon>Liliopsida</taxon>
        <taxon>Zingiberales</taxon>
        <taxon>Zingiberaceae</taxon>
        <taxon>Zingiber</taxon>
    </lineage>
</organism>
<keyword evidence="4 8" id="KW-0732">Signal</keyword>
<dbReference type="FunFam" id="3.80.10.10:FF:000383">
    <property type="entry name" value="Leucine-rich repeat receptor protein kinase EMS1"/>
    <property type="match status" value="1"/>
</dbReference>
<dbReference type="FunFam" id="3.80.10.10:FF:000269">
    <property type="entry name" value="Piriformospora indica-insensitive protein 2"/>
    <property type="match status" value="1"/>
</dbReference>
<name>A0A8J5GBI3_ZINOF</name>
<dbReference type="Proteomes" id="UP000734854">
    <property type="component" value="Unassembled WGS sequence"/>
</dbReference>
<evidence type="ECO:0000256" key="2">
    <source>
        <dbReference type="ARBA" id="ARBA00022475"/>
    </source>
</evidence>
<dbReference type="InterPro" id="IPR001611">
    <property type="entry name" value="Leu-rich_rpt"/>
</dbReference>
<dbReference type="InterPro" id="IPR052941">
    <property type="entry name" value="StomDev_PlantInt_Reg"/>
</dbReference>
<dbReference type="PANTHER" id="PTHR48004:SF55">
    <property type="entry name" value="LEUCINE-RICH REPEAT (LRR) FAMILY PROTEIN-RELATED"/>
    <property type="match status" value="1"/>
</dbReference>
<proteinExistence type="predicted"/>
<accession>A0A8J5GBI3</accession>
<keyword evidence="7" id="KW-0812">Transmembrane</keyword>
<evidence type="ECO:0000313" key="9">
    <source>
        <dbReference type="EMBL" id="KAG6500347.1"/>
    </source>
</evidence>
<keyword evidence="3" id="KW-0433">Leucine-rich repeat</keyword>
<dbReference type="GO" id="GO:0005886">
    <property type="term" value="C:plasma membrane"/>
    <property type="evidence" value="ECO:0007669"/>
    <property type="project" value="UniProtKB-SubCell"/>
</dbReference>
<evidence type="ECO:0000256" key="8">
    <source>
        <dbReference type="SAM" id="SignalP"/>
    </source>
</evidence>
<dbReference type="InterPro" id="IPR003591">
    <property type="entry name" value="Leu-rich_rpt_typical-subtyp"/>
</dbReference>
<sequence>MWRITSPWAFLLLNLLLFRALAEAESSNVPMDKAEQEALYAVIQDLVGKWWNGSDLYPDPCGWTQIQGVSCDLFDGLWYVTSLNIGPILGNSLECSSDAKFNPQLFQLKHLKSLSIFDCFSSHQQQLTIPPSNWERLASTLESLELRSNRGLTGNIPPNLGQLSNLNSLVLVGNSLSGELPMELANLVNLKRLMLSVNKFSGQVPSALFANMAHLLILDLSSNHLTGSLPASLCNLSSLLKLDLSNNQFQGSLPAELGKWTQLTLLDLRNNSLSGAMPKLGSLRDLLLAYNPWGGNLLELEWGDLQNLSTLDLSHMGLTGAIPKAITDLKILRYVAFDGNQLSGTVSSKFADLPSLTTLYLNDNNLSGKLQFPRGFYERMGKRFASWNNPNLCYSAITSGDVPRGVARCKQDQDHSTEEFKSNQGVDEGSFDEHSGLMAPLIMTPAASASALWWAIVLIMML</sequence>
<protein>
    <recommendedName>
        <fullName evidence="11">Piriformospora indica-insensitive protein 2</fullName>
    </recommendedName>
</protein>
<evidence type="ECO:0000256" key="5">
    <source>
        <dbReference type="ARBA" id="ARBA00022737"/>
    </source>
</evidence>
<dbReference type="EMBL" id="JACMSC010000011">
    <property type="protein sequence ID" value="KAG6500347.1"/>
    <property type="molecule type" value="Genomic_DNA"/>
</dbReference>
<keyword evidence="2" id="KW-1003">Cell membrane</keyword>
<dbReference type="AlphaFoldDB" id="A0A8J5GBI3"/>
<keyword evidence="10" id="KW-1185">Reference proteome</keyword>
<evidence type="ECO:0000256" key="1">
    <source>
        <dbReference type="ARBA" id="ARBA00004236"/>
    </source>
</evidence>
<keyword evidence="6 7" id="KW-0472">Membrane</keyword>
<comment type="subcellular location">
    <subcellularLocation>
        <location evidence="1">Cell membrane</location>
    </subcellularLocation>
</comment>
<gene>
    <name evidence="9" type="ORF">ZIOFF_040192</name>
</gene>
<keyword evidence="7" id="KW-1133">Transmembrane helix</keyword>
<dbReference type="Pfam" id="PF13855">
    <property type="entry name" value="LRR_8"/>
    <property type="match status" value="2"/>
</dbReference>
<comment type="caution">
    <text evidence="9">The sequence shown here is derived from an EMBL/GenBank/DDBJ whole genome shotgun (WGS) entry which is preliminary data.</text>
</comment>
<evidence type="ECO:0000256" key="4">
    <source>
        <dbReference type="ARBA" id="ARBA00022729"/>
    </source>
</evidence>
<dbReference type="SMART" id="SM00369">
    <property type="entry name" value="LRR_TYP"/>
    <property type="match status" value="5"/>
</dbReference>
<dbReference type="OrthoDB" id="676979at2759"/>
<evidence type="ECO:0000313" key="10">
    <source>
        <dbReference type="Proteomes" id="UP000734854"/>
    </source>
</evidence>
<feature type="chain" id="PRO_5035238074" description="Piriformospora indica-insensitive protein 2" evidence="8">
    <location>
        <begin position="25"/>
        <end position="462"/>
    </location>
</feature>
<dbReference type="Pfam" id="PF00560">
    <property type="entry name" value="LRR_1"/>
    <property type="match status" value="1"/>
</dbReference>
<evidence type="ECO:0008006" key="11">
    <source>
        <dbReference type="Google" id="ProtNLM"/>
    </source>
</evidence>
<dbReference type="GO" id="GO:0051707">
    <property type="term" value="P:response to other organism"/>
    <property type="evidence" value="ECO:0007669"/>
    <property type="project" value="UniProtKB-ARBA"/>
</dbReference>